<comment type="caution">
    <text evidence="3">The sequence shown here is derived from an EMBL/GenBank/DDBJ whole genome shotgun (WGS) entry which is preliminary data.</text>
</comment>
<feature type="region of interest" description="Disordered" evidence="1">
    <location>
        <begin position="251"/>
        <end position="276"/>
    </location>
</feature>
<evidence type="ECO:0000313" key="3">
    <source>
        <dbReference type="EMBL" id="KAK7604928.1"/>
    </source>
</evidence>
<keyword evidence="2" id="KW-0732">Signal</keyword>
<feature type="chain" id="PRO_5042910295" evidence="2">
    <location>
        <begin position="25"/>
        <end position="347"/>
    </location>
</feature>
<dbReference type="EMBL" id="JBBCAQ010000003">
    <property type="protein sequence ID" value="KAK7604928.1"/>
    <property type="molecule type" value="Genomic_DNA"/>
</dbReference>
<proteinExistence type="predicted"/>
<evidence type="ECO:0000256" key="1">
    <source>
        <dbReference type="SAM" id="MobiDB-lite"/>
    </source>
</evidence>
<evidence type="ECO:0000256" key="2">
    <source>
        <dbReference type="SAM" id="SignalP"/>
    </source>
</evidence>
<protein>
    <submittedName>
        <fullName evidence="3">Uncharacterized protein</fullName>
    </submittedName>
</protein>
<dbReference type="PANTHER" id="PTHR33964">
    <property type="entry name" value="RE45066P-RELATED"/>
    <property type="match status" value="1"/>
</dbReference>
<sequence length="347" mass="39655">MQNMIQKFLQPLLLLFITSKTCHGQCSKDEYKRCVMLGNPLLKDAQMIYPDNLRDIDRVCRTWNQFMDCVKRYTDSCFTENQRKEFIKAIEAPVEQVHQMCTSPDYQNDYLKHAPCIKATLTDDSHCGRHYRHLVGQVSEKPATPAFCCSHFRFRECLLDQTQRSCDRDAFPFAKQMLDKAMGFLQDQCSSYKPDQIDCPGTDFYTSSGNKVTQSWTDLNTARMSPDLLSGSVWPDRRTTARKYDWQTHTWTASSPTDSQGDFAENPRTGYSRGMSWDPSTDSVSWKVSGSSPTDSSWTPTIKVTTTSNMLVDEPNQQGLSNENSASVHGMSQSLCYAICFIMIFYN</sequence>
<keyword evidence="4" id="KW-1185">Reference proteome</keyword>
<dbReference type="Proteomes" id="UP001367676">
    <property type="component" value="Unassembled WGS sequence"/>
</dbReference>
<accession>A0AAN9U499</accession>
<organism evidence="3 4">
    <name type="scientific">Parthenolecanium corni</name>
    <dbReference type="NCBI Taxonomy" id="536013"/>
    <lineage>
        <taxon>Eukaryota</taxon>
        <taxon>Metazoa</taxon>
        <taxon>Ecdysozoa</taxon>
        <taxon>Arthropoda</taxon>
        <taxon>Hexapoda</taxon>
        <taxon>Insecta</taxon>
        <taxon>Pterygota</taxon>
        <taxon>Neoptera</taxon>
        <taxon>Paraneoptera</taxon>
        <taxon>Hemiptera</taxon>
        <taxon>Sternorrhyncha</taxon>
        <taxon>Coccoidea</taxon>
        <taxon>Coccidae</taxon>
        <taxon>Parthenolecanium</taxon>
    </lineage>
</organism>
<reference evidence="3 4" key="1">
    <citation type="submission" date="2024-03" db="EMBL/GenBank/DDBJ databases">
        <title>Adaptation during the transition from Ophiocordyceps entomopathogen to insect associate is accompanied by gene loss and intensified selection.</title>
        <authorList>
            <person name="Ward C.M."/>
            <person name="Onetto C.A."/>
            <person name="Borneman A.R."/>
        </authorList>
    </citation>
    <scope>NUCLEOTIDE SEQUENCE [LARGE SCALE GENOMIC DNA]</scope>
    <source>
        <strain evidence="3">AWRI1</strain>
        <tissue evidence="3">Single Adult Female</tissue>
    </source>
</reference>
<dbReference type="PANTHER" id="PTHR33964:SF9">
    <property type="match status" value="1"/>
</dbReference>
<dbReference type="AlphaFoldDB" id="A0AAN9U499"/>
<name>A0AAN9U499_9HEMI</name>
<evidence type="ECO:0000313" key="4">
    <source>
        <dbReference type="Proteomes" id="UP001367676"/>
    </source>
</evidence>
<feature type="signal peptide" evidence="2">
    <location>
        <begin position="1"/>
        <end position="24"/>
    </location>
</feature>
<feature type="compositionally biased region" description="Polar residues" evidence="1">
    <location>
        <begin position="251"/>
        <end position="260"/>
    </location>
</feature>
<gene>
    <name evidence="3" type="ORF">V9T40_006114</name>
</gene>